<feature type="active site" evidence="10 11">
    <location>
        <position position="180"/>
    </location>
</feature>
<dbReference type="UniPathway" id="UPA00031">
    <property type="reaction ID" value="UER00010"/>
</dbReference>
<evidence type="ECO:0000256" key="9">
    <source>
        <dbReference type="ARBA" id="ARBA00049534"/>
    </source>
</evidence>
<evidence type="ECO:0000259" key="12">
    <source>
        <dbReference type="Pfam" id="PF00117"/>
    </source>
</evidence>
<dbReference type="Pfam" id="PF00117">
    <property type="entry name" value="GATase"/>
    <property type="match status" value="1"/>
</dbReference>
<dbReference type="PIRSF" id="PIRSF000495">
    <property type="entry name" value="Amidotransf_hisH"/>
    <property type="match status" value="1"/>
</dbReference>
<evidence type="ECO:0000256" key="11">
    <source>
        <dbReference type="PIRSR" id="PIRSR000495-1"/>
    </source>
</evidence>
<dbReference type="InterPro" id="IPR029062">
    <property type="entry name" value="Class_I_gatase-like"/>
</dbReference>
<evidence type="ECO:0000256" key="8">
    <source>
        <dbReference type="ARBA" id="ARBA00047838"/>
    </source>
</evidence>
<keyword evidence="10" id="KW-0963">Cytoplasm</keyword>
<comment type="catalytic activity">
    <reaction evidence="8 10">
        <text>5-[(5-phospho-1-deoxy-D-ribulos-1-ylimino)methylamino]-1-(5-phospho-beta-D-ribosyl)imidazole-4-carboxamide + L-glutamine = D-erythro-1-(imidazol-4-yl)glycerol 3-phosphate + 5-amino-1-(5-phospho-beta-D-ribosyl)imidazole-4-carboxamide + L-glutamate + H(+)</text>
        <dbReference type="Rhea" id="RHEA:24793"/>
        <dbReference type="ChEBI" id="CHEBI:15378"/>
        <dbReference type="ChEBI" id="CHEBI:29985"/>
        <dbReference type="ChEBI" id="CHEBI:58278"/>
        <dbReference type="ChEBI" id="CHEBI:58359"/>
        <dbReference type="ChEBI" id="CHEBI:58475"/>
        <dbReference type="ChEBI" id="CHEBI:58525"/>
        <dbReference type="EC" id="4.3.2.10"/>
    </reaction>
</comment>
<evidence type="ECO:0000256" key="4">
    <source>
        <dbReference type="ARBA" id="ARBA00022801"/>
    </source>
</evidence>
<dbReference type="GO" id="GO:0016829">
    <property type="term" value="F:lyase activity"/>
    <property type="evidence" value="ECO:0007669"/>
    <property type="project" value="UniProtKB-KW"/>
</dbReference>
<dbReference type="EC" id="3.5.1.2" evidence="10"/>
<dbReference type="Proteomes" id="UP000294937">
    <property type="component" value="Unassembled WGS sequence"/>
</dbReference>
<comment type="catalytic activity">
    <reaction evidence="9 10">
        <text>L-glutamine + H2O = L-glutamate + NH4(+)</text>
        <dbReference type="Rhea" id="RHEA:15889"/>
        <dbReference type="ChEBI" id="CHEBI:15377"/>
        <dbReference type="ChEBI" id="CHEBI:28938"/>
        <dbReference type="ChEBI" id="CHEBI:29985"/>
        <dbReference type="ChEBI" id="CHEBI:58359"/>
        <dbReference type="EC" id="3.5.1.2"/>
    </reaction>
</comment>
<dbReference type="GO" id="GO:0000105">
    <property type="term" value="P:L-histidine biosynthetic process"/>
    <property type="evidence" value="ECO:0007669"/>
    <property type="project" value="UniProtKB-UniRule"/>
</dbReference>
<keyword evidence="3 10" id="KW-0028">Amino-acid biosynthesis</keyword>
<dbReference type="HAMAP" id="MF_00278">
    <property type="entry name" value="HisH"/>
    <property type="match status" value="1"/>
</dbReference>
<keyword evidence="5 10" id="KW-0315">Glutamine amidotransferase</keyword>
<proteinExistence type="inferred from homology"/>
<dbReference type="NCBIfam" id="TIGR01855">
    <property type="entry name" value="IMP_synth_hisH"/>
    <property type="match status" value="1"/>
</dbReference>
<protein>
    <recommendedName>
        <fullName evidence="10">Imidazole glycerol phosphate synthase subunit HisH</fullName>
        <ecNumber evidence="10">4.3.2.10</ecNumber>
    </recommendedName>
    <alternativeName>
        <fullName evidence="10">IGP synthase glutaminase subunit</fullName>
        <ecNumber evidence="10">3.5.1.2</ecNumber>
    </alternativeName>
    <alternativeName>
        <fullName evidence="10">IGP synthase subunit HisH</fullName>
    </alternativeName>
    <alternativeName>
        <fullName evidence="10">ImGP synthase subunit HisH</fullName>
        <shortName evidence="10">IGPS subunit HisH</shortName>
    </alternativeName>
</protein>
<dbReference type="GO" id="GO:0005737">
    <property type="term" value="C:cytoplasm"/>
    <property type="evidence" value="ECO:0007669"/>
    <property type="project" value="UniProtKB-SubCell"/>
</dbReference>
<dbReference type="SUPFAM" id="SSF52317">
    <property type="entry name" value="Class I glutamine amidotransferase-like"/>
    <property type="match status" value="1"/>
</dbReference>
<evidence type="ECO:0000313" key="14">
    <source>
        <dbReference type="Proteomes" id="UP000294937"/>
    </source>
</evidence>
<dbReference type="RefSeq" id="WP_131923680.1">
    <property type="nucleotide sequence ID" value="NZ_SMAG01000002.1"/>
</dbReference>
<reference evidence="13 14" key="1">
    <citation type="submission" date="2019-03" db="EMBL/GenBank/DDBJ databases">
        <title>Genomic Encyclopedia of Type Strains, Phase IV (KMG-IV): sequencing the most valuable type-strain genomes for metagenomic binning, comparative biology and taxonomic classification.</title>
        <authorList>
            <person name="Goeker M."/>
        </authorList>
    </citation>
    <scope>NUCLEOTIDE SEQUENCE [LARGE SCALE GENOMIC DNA]</scope>
    <source>
        <strain evidence="13 14">DSM 45707</strain>
    </source>
</reference>
<feature type="domain" description="Glutamine amidotransferase" evidence="12">
    <location>
        <begin position="4"/>
        <end position="195"/>
    </location>
</feature>
<dbReference type="CDD" id="cd01748">
    <property type="entry name" value="GATase1_IGP_Synthase"/>
    <property type="match status" value="1"/>
</dbReference>
<keyword evidence="14" id="KW-1185">Reference proteome</keyword>
<keyword evidence="6 10" id="KW-0368">Histidine biosynthesis</keyword>
<comment type="function">
    <text evidence="10">IGPS catalyzes the conversion of PRFAR and glutamine to IGP, AICAR and glutamate. The HisH subunit catalyzes the hydrolysis of glutamine to glutamate and ammonia as part of the synthesis of IGP and AICAR. The resulting ammonia molecule is channeled to the active site of HisF.</text>
</comment>
<dbReference type="GO" id="GO:0000107">
    <property type="term" value="F:imidazoleglycerol-phosphate synthase activity"/>
    <property type="evidence" value="ECO:0007669"/>
    <property type="project" value="UniProtKB-UniRule"/>
</dbReference>
<name>A0A4R3L911_9BACL</name>
<keyword evidence="4 10" id="KW-0378">Hydrolase</keyword>
<dbReference type="AlphaFoldDB" id="A0A4R3L911"/>
<dbReference type="PROSITE" id="PS51273">
    <property type="entry name" value="GATASE_TYPE_1"/>
    <property type="match status" value="1"/>
</dbReference>
<evidence type="ECO:0000256" key="10">
    <source>
        <dbReference type="HAMAP-Rule" id="MF_00278"/>
    </source>
</evidence>
<sequence length="201" mass="22504">MISIIDYGMGNIPSISNALQRMNYSCEMTSDPERIRQASGLILPGVGAFGDAMRELEMSDLASVIKEEAMKGKPILGICLGMHLLFTSSDEFGYHQGLNLLSGHVKRFEGDYNIPHMGWNWLSFKHPHPLYRGLSEGHVYFVHSFQVLADNDEDVIGTTDYYQTVTAVVARGNIYGMQFHPEKSGQLGMQLLDRFARLAQN</sequence>
<evidence type="ECO:0000256" key="1">
    <source>
        <dbReference type="ARBA" id="ARBA00005091"/>
    </source>
</evidence>
<evidence type="ECO:0000256" key="6">
    <source>
        <dbReference type="ARBA" id="ARBA00023102"/>
    </source>
</evidence>
<keyword evidence="7 10" id="KW-0456">Lyase</keyword>
<evidence type="ECO:0000313" key="13">
    <source>
        <dbReference type="EMBL" id="TCS95698.1"/>
    </source>
</evidence>
<dbReference type="PANTHER" id="PTHR42701:SF1">
    <property type="entry name" value="IMIDAZOLE GLYCEROL PHOSPHATE SYNTHASE SUBUNIT HISH"/>
    <property type="match status" value="1"/>
</dbReference>
<dbReference type="EMBL" id="SMAG01000002">
    <property type="protein sequence ID" value="TCS95698.1"/>
    <property type="molecule type" value="Genomic_DNA"/>
</dbReference>
<dbReference type="OrthoDB" id="9807137at2"/>
<comment type="subcellular location">
    <subcellularLocation>
        <location evidence="10">Cytoplasm</location>
    </subcellularLocation>
</comment>
<comment type="pathway">
    <text evidence="1 10">Amino-acid biosynthesis; L-histidine biosynthesis; L-histidine from 5-phospho-alpha-D-ribose 1-diphosphate: step 5/9.</text>
</comment>
<comment type="caution">
    <text evidence="13">The sequence shown here is derived from an EMBL/GenBank/DDBJ whole genome shotgun (WGS) entry which is preliminary data.</text>
</comment>
<dbReference type="Gene3D" id="3.40.50.880">
    <property type="match status" value="1"/>
</dbReference>
<accession>A0A4R3L911</accession>
<dbReference type="PANTHER" id="PTHR42701">
    <property type="entry name" value="IMIDAZOLE GLYCEROL PHOSPHATE SYNTHASE SUBUNIT HISH"/>
    <property type="match status" value="1"/>
</dbReference>
<organism evidence="13 14">
    <name type="scientific">Hazenella coriacea</name>
    <dbReference type="NCBI Taxonomy" id="1179467"/>
    <lineage>
        <taxon>Bacteria</taxon>
        <taxon>Bacillati</taxon>
        <taxon>Bacillota</taxon>
        <taxon>Bacilli</taxon>
        <taxon>Bacillales</taxon>
        <taxon>Thermoactinomycetaceae</taxon>
        <taxon>Hazenella</taxon>
    </lineage>
</organism>
<evidence type="ECO:0000256" key="7">
    <source>
        <dbReference type="ARBA" id="ARBA00023239"/>
    </source>
</evidence>
<dbReference type="EC" id="4.3.2.10" evidence="10"/>
<evidence type="ECO:0000256" key="5">
    <source>
        <dbReference type="ARBA" id="ARBA00022962"/>
    </source>
</evidence>
<evidence type="ECO:0000256" key="3">
    <source>
        <dbReference type="ARBA" id="ARBA00022605"/>
    </source>
</evidence>
<feature type="active site" evidence="10 11">
    <location>
        <position position="182"/>
    </location>
</feature>
<feature type="active site" description="Nucleophile" evidence="10 11">
    <location>
        <position position="79"/>
    </location>
</feature>
<gene>
    <name evidence="10" type="primary">hisH</name>
    <name evidence="13" type="ORF">EDD58_102274</name>
</gene>
<dbReference type="InterPro" id="IPR017926">
    <property type="entry name" value="GATASE"/>
</dbReference>
<evidence type="ECO:0000256" key="2">
    <source>
        <dbReference type="ARBA" id="ARBA00011152"/>
    </source>
</evidence>
<keyword evidence="13" id="KW-0808">Transferase</keyword>
<comment type="subunit">
    <text evidence="2 10">Heterodimer of HisH and HisF.</text>
</comment>
<dbReference type="InterPro" id="IPR010139">
    <property type="entry name" value="Imidazole-glycPsynth_HisH"/>
</dbReference>
<dbReference type="GO" id="GO:0004359">
    <property type="term" value="F:glutaminase activity"/>
    <property type="evidence" value="ECO:0007669"/>
    <property type="project" value="UniProtKB-EC"/>
</dbReference>